<comment type="caution">
    <text evidence="1">The sequence shown here is derived from an EMBL/GenBank/DDBJ whole genome shotgun (WGS) entry which is preliminary data.</text>
</comment>
<name>A0ABX9KIM9_9FUSO</name>
<evidence type="ECO:0000313" key="1">
    <source>
        <dbReference type="EMBL" id="REI42071.1"/>
    </source>
</evidence>
<dbReference type="EMBL" id="QUAJ01000006">
    <property type="protein sequence ID" value="REI42071.1"/>
    <property type="molecule type" value="Genomic_DNA"/>
</dbReference>
<reference evidence="1 2" key="1">
    <citation type="submission" date="2018-08" db="EMBL/GenBank/DDBJ databases">
        <title>Draft genome sequence of Psychrilyobacter sp. strain SD5 isolated from Black Sea water.</title>
        <authorList>
            <person name="Yadav S."/>
            <person name="Villanueva L."/>
            <person name="Damste J.S.S."/>
        </authorList>
    </citation>
    <scope>NUCLEOTIDE SEQUENCE [LARGE SCALE GENOMIC DNA]</scope>
    <source>
        <strain evidence="1 2">SD5</strain>
    </source>
</reference>
<evidence type="ECO:0000313" key="2">
    <source>
        <dbReference type="Proteomes" id="UP000263486"/>
    </source>
</evidence>
<accession>A0ABX9KIM9</accession>
<dbReference type="Proteomes" id="UP000263486">
    <property type="component" value="Unassembled WGS sequence"/>
</dbReference>
<proteinExistence type="predicted"/>
<gene>
    <name evidence="1" type="ORF">DYH56_04955</name>
</gene>
<protein>
    <submittedName>
        <fullName evidence="1">Uncharacterized protein</fullName>
    </submittedName>
</protein>
<dbReference type="RefSeq" id="WP_114641755.1">
    <property type="nucleotide sequence ID" value="NZ_JAACIO010000007.1"/>
</dbReference>
<sequence>MAKIRFDSRKPSKPYKYKGVQLQFYILIEGMTEYKTITKKDGTTEQVAVAWWYEQHNLPWRIEFEQGAEYDEYGEVIKQDYITEHFDELLAEAKQI</sequence>
<organism evidence="1 2">
    <name type="scientific">Psychrilyobacter piezotolerans</name>
    <dbReference type="NCBI Taxonomy" id="2293438"/>
    <lineage>
        <taxon>Bacteria</taxon>
        <taxon>Fusobacteriati</taxon>
        <taxon>Fusobacteriota</taxon>
        <taxon>Fusobacteriia</taxon>
        <taxon>Fusobacteriales</taxon>
        <taxon>Fusobacteriaceae</taxon>
        <taxon>Psychrilyobacter</taxon>
    </lineage>
</organism>
<keyword evidence="2" id="KW-1185">Reference proteome</keyword>